<keyword evidence="3" id="KW-1185">Reference proteome</keyword>
<organism evidence="2 3">
    <name type="scientific">Streptosporangium longisporum</name>
    <dbReference type="NCBI Taxonomy" id="46187"/>
    <lineage>
        <taxon>Bacteria</taxon>
        <taxon>Bacillati</taxon>
        <taxon>Actinomycetota</taxon>
        <taxon>Actinomycetes</taxon>
        <taxon>Streptosporangiales</taxon>
        <taxon>Streptosporangiaceae</taxon>
        <taxon>Streptosporangium</taxon>
    </lineage>
</organism>
<accession>A0ABN3XRI4</accession>
<dbReference type="RefSeq" id="WP_344888373.1">
    <property type="nucleotide sequence ID" value="NZ_BAAAWD010000004.1"/>
</dbReference>
<sequence length="262" mass="29295">MSTDPTMPAPVANVSDLSPEQLQKVTGEIITHLQAPDTVDRLAEIRAALDAVPAPPWQWIGDRRTRVMLTTTHSGWQYVLGVGRPLDSDGEQAENLDGSPIWADLEFRHQADGAKYATLTPARELAVGRTDYDPDTIRDIDNPVARWMRDSAQYVTELLAEVDRLAEERDQAIAHDRQPYPTQWAYDHACEALEKHRQRADNAEAERDGLRHALKRAALSLEHDPASRNCQERNMPIHDEDCPACDAQAALQAEPAREADRG</sequence>
<evidence type="ECO:0000313" key="3">
    <source>
        <dbReference type="Proteomes" id="UP001499930"/>
    </source>
</evidence>
<dbReference type="EMBL" id="BAAAWD010000004">
    <property type="protein sequence ID" value="GAA2990363.1"/>
    <property type="molecule type" value="Genomic_DNA"/>
</dbReference>
<proteinExistence type="predicted"/>
<dbReference type="Proteomes" id="UP001499930">
    <property type="component" value="Unassembled WGS sequence"/>
</dbReference>
<gene>
    <name evidence="2" type="ORF">GCM10017559_07950</name>
</gene>
<evidence type="ECO:0000313" key="2">
    <source>
        <dbReference type="EMBL" id="GAA2990363.1"/>
    </source>
</evidence>
<name>A0ABN3XRI4_9ACTN</name>
<reference evidence="2 3" key="1">
    <citation type="journal article" date="2019" name="Int. J. Syst. Evol. Microbiol.">
        <title>The Global Catalogue of Microorganisms (GCM) 10K type strain sequencing project: providing services to taxonomists for standard genome sequencing and annotation.</title>
        <authorList>
            <consortium name="The Broad Institute Genomics Platform"/>
            <consortium name="The Broad Institute Genome Sequencing Center for Infectious Disease"/>
            <person name="Wu L."/>
            <person name="Ma J."/>
        </authorList>
    </citation>
    <scope>NUCLEOTIDE SEQUENCE [LARGE SCALE GENOMIC DNA]</scope>
    <source>
        <strain evidence="2 3">JCM 3106</strain>
    </source>
</reference>
<keyword evidence="1" id="KW-0175">Coiled coil</keyword>
<evidence type="ECO:0000256" key="1">
    <source>
        <dbReference type="SAM" id="Coils"/>
    </source>
</evidence>
<protein>
    <submittedName>
        <fullName evidence="2">Uncharacterized protein</fullName>
    </submittedName>
</protein>
<comment type="caution">
    <text evidence="2">The sequence shown here is derived from an EMBL/GenBank/DDBJ whole genome shotgun (WGS) entry which is preliminary data.</text>
</comment>
<feature type="coiled-coil region" evidence="1">
    <location>
        <begin position="155"/>
        <end position="220"/>
    </location>
</feature>